<evidence type="ECO:0000313" key="2">
    <source>
        <dbReference type="Proteomes" id="UP000033881"/>
    </source>
</evidence>
<proteinExistence type="predicted"/>
<gene>
    <name evidence="1" type="ORF">UT24_C0030G0004</name>
</gene>
<accession>A0A0G0QB43</accession>
<name>A0A0G0QB43_9BACT</name>
<dbReference type="STRING" id="1618574.UT24_C0030G0004"/>
<comment type="caution">
    <text evidence="1">The sequence shown here is derived from an EMBL/GenBank/DDBJ whole genome shotgun (WGS) entry which is preliminary data.</text>
</comment>
<evidence type="ECO:0000313" key="1">
    <source>
        <dbReference type="EMBL" id="KKQ98926.1"/>
    </source>
</evidence>
<reference evidence="1 2" key="1">
    <citation type="journal article" date="2015" name="Nature">
        <title>rRNA introns, odd ribosomes, and small enigmatic genomes across a large radiation of phyla.</title>
        <authorList>
            <person name="Brown C.T."/>
            <person name="Hug L.A."/>
            <person name="Thomas B.C."/>
            <person name="Sharon I."/>
            <person name="Castelle C.J."/>
            <person name="Singh A."/>
            <person name="Wilkins M.J."/>
            <person name="Williams K.H."/>
            <person name="Banfield J.F."/>
        </authorList>
    </citation>
    <scope>NUCLEOTIDE SEQUENCE [LARGE SCALE GENOMIC DNA]</scope>
</reference>
<organism evidence="1 2">
    <name type="scientific">Candidatus Woesebacteria bacterium GW2011_GWB1_39_12</name>
    <dbReference type="NCBI Taxonomy" id="1618574"/>
    <lineage>
        <taxon>Bacteria</taxon>
        <taxon>Candidatus Woeseibacteriota</taxon>
    </lineage>
</organism>
<dbReference type="AlphaFoldDB" id="A0A0G0QB43"/>
<sequence>MINKQLTSKQIEFVSKRVKEIREEIGQWHWTEEEDVSGNKLRKALHDVDLEIYRLTFYEQNPSREDVISLKVSDDWAPNFPGDEIIAILQKPWKLKNGDFYGSWRVYFTGADDRDLGVSFEQESDARAFWDAICDGMDYQMFEQVGQNKSKDCDS</sequence>
<protein>
    <submittedName>
        <fullName evidence="1">Uncharacterized protein</fullName>
    </submittedName>
</protein>
<dbReference type="EMBL" id="LBWB01000030">
    <property type="protein sequence ID" value="KKQ98926.1"/>
    <property type="molecule type" value="Genomic_DNA"/>
</dbReference>
<dbReference type="Proteomes" id="UP000033881">
    <property type="component" value="Unassembled WGS sequence"/>
</dbReference>